<dbReference type="SUPFAM" id="SSF56784">
    <property type="entry name" value="HAD-like"/>
    <property type="match status" value="1"/>
</dbReference>
<dbReference type="FunFam" id="3.40.50.12780:FF:000012">
    <property type="entry name" value="Non-ribosomal peptide synthetase"/>
    <property type="match status" value="1"/>
</dbReference>
<evidence type="ECO:0000259" key="12">
    <source>
        <dbReference type="PROSITE" id="PS52004"/>
    </source>
</evidence>
<dbReference type="Proteomes" id="UP000323257">
    <property type="component" value="Unassembled WGS sequence"/>
</dbReference>
<evidence type="ECO:0000256" key="1">
    <source>
        <dbReference type="ARBA" id="ARBA00001957"/>
    </source>
</evidence>
<dbReference type="SMART" id="SM00823">
    <property type="entry name" value="PKS_PP"/>
    <property type="match status" value="3"/>
</dbReference>
<keyword evidence="14" id="KW-1185">Reference proteome</keyword>
<dbReference type="GO" id="GO:0006633">
    <property type="term" value="P:fatty acid biosynthetic process"/>
    <property type="evidence" value="ECO:0007669"/>
    <property type="project" value="InterPro"/>
</dbReference>
<dbReference type="FunFam" id="3.30.300.30:FF:000010">
    <property type="entry name" value="Enterobactin synthetase component F"/>
    <property type="match status" value="1"/>
</dbReference>
<dbReference type="FunFam" id="3.40.50.980:FF:000001">
    <property type="entry name" value="Non-ribosomal peptide synthetase"/>
    <property type="match status" value="1"/>
</dbReference>
<evidence type="ECO:0000313" key="13">
    <source>
        <dbReference type="EMBL" id="TYP74029.1"/>
    </source>
</evidence>
<evidence type="ECO:0000256" key="2">
    <source>
        <dbReference type="ARBA" id="ARBA00006432"/>
    </source>
</evidence>
<dbReference type="FunFam" id="1.10.1200.10:FF:000016">
    <property type="entry name" value="Non-ribosomal peptide synthase"/>
    <property type="match status" value="1"/>
</dbReference>
<gene>
    <name evidence="13" type="ORF">BCM02_106310</name>
</gene>
<dbReference type="InterPro" id="IPR023214">
    <property type="entry name" value="HAD_sf"/>
</dbReference>
<dbReference type="NCBIfam" id="TIGR01686">
    <property type="entry name" value="FkbH"/>
    <property type="match status" value="1"/>
</dbReference>
<dbReference type="Gene3D" id="3.40.50.1110">
    <property type="entry name" value="SGNH hydrolase"/>
    <property type="match status" value="1"/>
</dbReference>
<evidence type="ECO:0000313" key="14">
    <source>
        <dbReference type="Proteomes" id="UP000323257"/>
    </source>
</evidence>
<dbReference type="PANTHER" id="PTHR45527">
    <property type="entry name" value="NONRIBOSOMAL PEPTIDE SYNTHETASE"/>
    <property type="match status" value="1"/>
</dbReference>
<dbReference type="NCBIfam" id="TIGR01681">
    <property type="entry name" value="HAD-SF-IIIC"/>
    <property type="match status" value="1"/>
</dbReference>
<dbReference type="InterPro" id="IPR025110">
    <property type="entry name" value="AMP-bd_C"/>
</dbReference>
<dbReference type="Pfam" id="PF02801">
    <property type="entry name" value="Ketoacyl-synt_C"/>
    <property type="match status" value="1"/>
</dbReference>
<dbReference type="NCBIfam" id="TIGR01733">
    <property type="entry name" value="AA-adenyl-dom"/>
    <property type="match status" value="1"/>
</dbReference>
<dbReference type="Pfam" id="PF22621">
    <property type="entry name" value="CurL-like_PKS_C"/>
    <property type="match status" value="1"/>
</dbReference>
<dbReference type="InterPro" id="IPR023213">
    <property type="entry name" value="CAT-like_dom_sf"/>
</dbReference>
<evidence type="ECO:0000256" key="6">
    <source>
        <dbReference type="ARBA" id="ARBA00022679"/>
    </source>
</evidence>
<feature type="domain" description="Ketosynthase family 3 (KS3)" evidence="12">
    <location>
        <begin position="24"/>
        <end position="450"/>
    </location>
</feature>
<dbReference type="FunFam" id="2.30.38.10:FF:000001">
    <property type="entry name" value="Non-ribosomal peptide synthetase PvdI"/>
    <property type="match status" value="1"/>
</dbReference>
<dbReference type="Gene3D" id="3.30.559.30">
    <property type="entry name" value="Nonribosomal peptide synthetase, condensation domain"/>
    <property type="match status" value="3"/>
</dbReference>
<dbReference type="GO" id="GO:0043041">
    <property type="term" value="P:amino acid activation for nonribosomal peptide biosynthetic process"/>
    <property type="evidence" value="ECO:0007669"/>
    <property type="project" value="TreeGrafter"/>
</dbReference>
<dbReference type="PROSITE" id="PS52004">
    <property type="entry name" value="KS3_2"/>
    <property type="match status" value="1"/>
</dbReference>
<name>A0A5S5C4G0_9BACL</name>
<dbReference type="SUPFAM" id="SSF56801">
    <property type="entry name" value="Acetyl-CoA synthetase-like"/>
    <property type="match status" value="1"/>
</dbReference>
<dbReference type="Gene3D" id="3.30.300.30">
    <property type="match status" value="1"/>
</dbReference>
<comment type="caution">
    <text evidence="13">The sequence shown here is derived from an EMBL/GenBank/DDBJ whole genome shotgun (WGS) entry which is preliminary data.</text>
</comment>
<dbReference type="Pfam" id="PF00550">
    <property type="entry name" value="PP-binding"/>
    <property type="match status" value="3"/>
</dbReference>
<dbReference type="Gene3D" id="2.30.38.10">
    <property type="entry name" value="Luciferase, Domain 3"/>
    <property type="match status" value="1"/>
</dbReference>
<dbReference type="Pfam" id="PF00668">
    <property type="entry name" value="Condensation"/>
    <property type="match status" value="3"/>
</dbReference>
<evidence type="ECO:0000256" key="3">
    <source>
        <dbReference type="ARBA" id="ARBA00022450"/>
    </source>
</evidence>
<dbReference type="InterPro" id="IPR036412">
    <property type="entry name" value="HAD-like_sf"/>
</dbReference>
<keyword evidence="5" id="KW-0436">Ligase</keyword>
<dbReference type="Gene3D" id="3.40.50.1000">
    <property type="entry name" value="HAD superfamily/HAD-like"/>
    <property type="match status" value="1"/>
</dbReference>
<dbReference type="SUPFAM" id="SSF53901">
    <property type="entry name" value="Thiolase-like"/>
    <property type="match status" value="1"/>
</dbReference>
<dbReference type="GO" id="GO:0031177">
    <property type="term" value="F:phosphopantetheine binding"/>
    <property type="evidence" value="ECO:0007669"/>
    <property type="project" value="InterPro"/>
</dbReference>
<dbReference type="Gene3D" id="3.30.559.10">
    <property type="entry name" value="Chloramphenicol acetyltransferase-like domain"/>
    <property type="match status" value="3"/>
</dbReference>
<keyword evidence="9" id="KW-0511">Multifunctional enzyme</keyword>
<organism evidence="13 14">
    <name type="scientific">Paenibacillus methanolicus</name>
    <dbReference type="NCBI Taxonomy" id="582686"/>
    <lineage>
        <taxon>Bacteria</taxon>
        <taxon>Bacillati</taxon>
        <taxon>Bacillota</taxon>
        <taxon>Bacilli</taxon>
        <taxon>Bacillales</taxon>
        <taxon>Paenibacillaceae</taxon>
        <taxon>Paenibacillus</taxon>
    </lineage>
</organism>
<dbReference type="Gene3D" id="1.10.1240.100">
    <property type="match status" value="1"/>
</dbReference>
<feature type="compositionally biased region" description="Basic and acidic residues" evidence="10">
    <location>
        <begin position="1775"/>
        <end position="1788"/>
    </location>
</feature>
<comment type="cofactor">
    <cofactor evidence="1">
        <name>pantetheine 4'-phosphate</name>
        <dbReference type="ChEBI" id="CHEBI:47942"/>
    </cofactor>
</comment>
<dbReference type="InterPro" id="IPR009081">
    <property type="entry name" value="PP-bd_ACP"/>
</dbReference>
<dbReference type="InterPro" id="IPR014031">
    <property type="entry name" value="Ketoacyl_synth_C"/>
</dbReference>
<evidence type="ECO:0000256" key="10">
    <source>
        <dbReference type="SAM" id="MobiDB-lite"/>
    </source>
</evidence>
<dbReference type="InterPro" id="IPR020806">
    <property type="entry name" value="PKS_PP-bd"/>
</dbReference>
<evidence type="ECO:0000256" key="8">
    <source>
        <dbReference type="ARBA" id="ARBA00023194"/>
    </source>
</evidence>
<dbReference type="InterPro" id="IPR036736">
    <property type="entry name" value="ACP-like_sf"/>
</dbReference>
<dbReference type="GO" id="GO:0005737">
    <property type="term" value="C:cytoplasm"/>
    <property type="evidence" value="ECO:0007669"/>
    <property type="project" value="TreeGrafter"/>
</dbReference>
<keyword evidence="7" id="KW-0677">Repeat</keyword>
<dbReference type="InterPro" id="IPR010037">
    <property type="entry name" value="FkbH_domain"/>
</dbReference>
<proteinExistence type="inferred from homology"/>
<evidence type="ECO:0000256" key="9">
    <source>
        <dbReference type="ARBA" id="ARBA00023268"/>
    </source>
</evidence>
<keyword evidence="8" id="KW-0045">Antibiotic biosynthesis</keyword>
<protein>
    <submittedName>
        <fullName evidence="13">HAD superfamily phosphatase (TIGR01681 family)/FkbH-like protein/amino acid adenylation domain-containing protein</fullName>
    </submittedName>
</protein>
<feature type="region of interest" description="Disordered" evidence="10">
    <location>
        <begin position="2922"/>
        <end position="2943"/>
    </location>
</feature>
<dbReference type="InterPro" id="IPR020845">
    <property type="entry name" value="AMP-binding_CS"/>
</dbReference>
<dbReference type="InterPro" id="IPR001242">
    <property type="entry name" value="Condensation_dom"/>
</dbReference>
<feature type="domain" description="Carrier" evidence="11">
    <location>
        <begin position="2942"/>
        <end position="3017"/>
    </location>
</feature>
<keyword evidence="6" id="KW-0808">Transferase</keyword>
<evidence type="ECO:0000256" key="7">
    <source>
        <dbReference type="ARBA" id="ARBA00022737"/>
    </source>
</evidence>
<dbReference type="InterPro" id="IPR014030">
    <property type="entry name" value="Ketoacyl_synth_N"/>
</dbReference>
<dbReference type="EMBL" id="VNHS01000006">
    <property type="protein sequence ID" value="TYP74029.1"/>
    <property type="molecule type" value="Genomic_DNA"/>
</dbReference>
<dbReference type="InterPro" id="IPR000873">
    <property type="entry name" value="AMP-dep_synth/lig_dom"/>
</dbReference>
<dbReference type="InterPro" id="IPR006162">
    <property type="entry name" value="Ppantetheine_attach_site"/>
</dbReference>
<dbReference type="PROSITE" id="PS00012">
    <property type="entry name" value="PHOSPHOPANTETHEINE"/>
    <property type="match status" value="2"/>
</dbReference>
<dbReference type="GO" id="GO:0016874">
    <property type="term" value="F:ligase activity"/>
    <property type="evidence" value="ECO:0007669"/>
    <property type="project" value="UniProtKB-KW"/>
</dbReference>
<dbReference type="Pfam" id="PF13193">
    <property type="entry name" value="AMP-binding_C"/>
    <property type="match status" value="1"/>
</dbReference>
<keyword evidence="3" id="KW-0596">Phosphopantetheine</keyword>
<feature type="domain" description="Carrier" evidence="11">
    <location>
        <begin position="637"/>
        <end position="713"/>
    </location>
</feature>
<dbReference type="GO" id="GO:0004315">
    <property type="term" value="F:3-oxoacyl-[acyl-carrier-protein] synthase activity"/>
    <property type="evidence" value="ECO:0007669"/>
    <property type="project" value="InterPro"/>
</dbReference>
<dbReference type="Gene3D" id="1.10.1200.10">
    <property type="entry name" value="ACP-like"/>
    <property type="match status" value="2"/>
</dbReference>
<dbReference type="CDD" id="cd19531">
    <property type="entry name" value="LCL_NRPS-like"/>
    <property type="match status" value="3"/>
</dbReference>
<dbReference type="SUPFAM" id="SSF47336">
    <property type="entry name" value="ACP-like"/>
    <property type="match status" value="3"/>
</dbReference>
<dbReference type="InterPro" id="IPR036514">
    <property type="entry name" value="SGNH_hydro_sf"/>
</dbReference>
<dbReference type="Gene3D" id="3.40.47.10">
    <property type="match status" value="1"/>
</dbReference>
<dbReference type="RefSeq" id="WP_148930442.1">
    <property type="nucleotide sequence ID" value="NZ_VNHS01000006.1"/>
</dbReference>
<dbReference type="PANTHER" id="PTHR45527:SF1">
    <property type="entry name" value="FATTY ACID SYNTHASE"/>
    <property type="match status" value="1"/>
</dbReference>
<keyword evidence="4" id="KW-0597">Phosphoprotein</keyword>
<dbReference type="PROSITE" id="PS00455">
    <property type="entry name" value="AMP_BINDING"/>
    <property type="match status" value="1"/>
</dbReference>
<dbReference type="CDD" id="cd05930">
    <property type="entry name" value="A_NRPS"/>
    <property type="match status" value="1"/>
</dbReference>
<dbReference type="OrthoDB" id="9765680at2"/>
<dbReference type="SUPFAM" id="SSF52777">
    <property type="entry name" value="CoA-dependent acyltransferases"/>
    <property type="match status" value="6"/>
</dbReference>
<comment type="similarity">
    <text evidence="2">Belongs to the ATP-dependent AMP-binding enzyme family.</text>
</comment>
<dbReference type="PROSITE" id="PS50075">
    <property type="entry name" value="CARRIER"/>
    <property type="match status" value="3"/>
</dbReference>
<dbReference type="Pfam" id="PF00501">
    <property type="entry name" value="AMP-binding"/>
    <property type="match status" value="1"/>
</dbReference>
<dbReference type="SMART" id="SM00825">
    <property type="entry name" value="PKS_KS"/>
    <property type="match status" value="1"/>
</dbReference>
<dbReference type="Gene3D" id="3.40.50.1820">
    <property type="entry name" value="alpha/beta hydrolase"/>
    <property type="match status" value="1"/>
</dbReference>
<feature type="region of interest" description="Disordered" evidence="10">
    <location>
        <begin position="1773"/>
        <end position="1793"/>
    </location>
</feature>
<dbReference type="InterPro" id="IPR020841">
    <property type="entry name" value="PKS_Beta-ketoAc_synthase_dom"/>
</dbReference>
<evidence type="ECO:0000259" key="11">
    <source>
        <dbReference type="PROSITE" id="PS50075"/>
    </source>
</evidence>
<dbReference type="InterPro" id="IPR016039">
    <property type="entry name" value="Thiolase-like"/>
</dbReference>
<dbReference type="CDD" id="cd00833">
    <property type="entry name" value="PKS"/>
    <property type="match status" value="1"/>
</dbReference>
<dbReference type="GO" id="GO:0017000">
    <property type="term" value="P:antibiotic biosynthetic process"/>
    <property type="evidence" value="ECO:0007669"/>
    <property type="project" value="UniProtKB-KW"/>
</dbReference>
<reference evidence="13 14" key="1">
    <citation type="submission" date="2019-07" db="EMBL/GenBank/DDBJ databases">
        <title>Genomic Encyclopedia of Type Strains, Phase III (KMG-III): the genomes of soil and plant-associated and newly described type strains.</title>
        <authorList>
            <person name="Whitman W."/>
        </authorList>
    </citation>
    <scope>NUCLEOTIDE SEQUENCE [LARGE SCALE GENOMIC DNA]</scope>
    <source>
        <strain evidence="13 14">BL24</strain>
    </source>
</reference>
<dbReference type="InterPro" id="IPR045851">
    <property type="entry name" value="AMP-bd_C_sf"/>
</dbReference>
<evidence type="ECO:0000256" key="4">
    <source>
        <dbReference type="ARBA" id="ARBA00022553"/>
    </source>
</evidence>
<feature type="domain" description="Carrier" evidence="11">
    <location>
        <begin position="1875"/>
        <end position="1950"/>
    </location>
</feature>
<dbReference type="InterPro" id="IPR029058">
    <property type="entry name" value="AB_hydrolase_fold"/>
</dbReference>
<dbReference type="InterPro" id="IPR018201">
    <property type="entry name" value="Ketoacyl_synth_AS"/>
</dbReference>
<dbReference type="Pfam" id="PF00109">
    <property type="entry name" value="ketoacyl-synt"/>
    <property type="match status" value="1"/>
</dbReference>
<evidence type="ECO:0000256" key="5">
    <source>
        <dbReference type="ARBA" id="ARBA00022598"/>
    </source>
</evidence>
<dbReference type="PROSITE" id="PS00606">
    <property type="entry name" value="KS3_1"/>
    <property type="match status" value="1"/>
</dbReference>
<dbReference type="InterPro" id="IPR010071">
    <property type="entry name" value="AA_adenyl_dom"/>
</dbReference>
<dbReference type="InterPro" id="IPR010033">
    <property type="entry name" value="HAD_SF_ppase_IIIC"/>
</dbReference>
<accession>A0A5S5C4G0</accession>
<sequence length="3474" mass="382169">MLDLDMLSWDREQNEAARIEEVSLKDIAIIGISAQLPEAEDAERFWEKLREGKDCIAPFPASRRQDAEAYLRRAGLSEEKVSYYDGAFLGEIDKFDHAFFRLSPKEASLMTPNQRLFLEQAWRAIEDAGYGGGLLDGSRTGVYVGFNNDTMHDYKSLIADVDPELLSLAVPGNLSSVIAGRISYLLNLRGPAVCIDTACSSSLVALHAACQALRGGECDMAIAGSVKIALLPFAHEVKIGIEASDWRARTFDDRADGTGAGEGVVAMMLKPLARALEDGDAVYAVIKGSAVNQDGSSVGLTAPNVRAQEDVIVRAWEDANVDPLTISYIEAHGTGTKLGDPIEVEGINRAFGRYTDRRQFVAVGSLKTNIGHLDHAAGIAGVLKAVLAMRHRQIPASLHFVTPNKQIDFADSPVYVNAELADWETNGQPRRCGVSAFGMSGTNCHVVLEEAPDREDRREGLTRTESSAERETREGVRFVFPLSAKSEAALDGLIRAYLEPSARLEGVSIADAAHTAQTGRWHYRFRVAIVCDSIETLLTKLRRLTQTGLRTDKSAGLYYGASETRESEIRQAEGLLPDELAAQYADGMRIDWKRLNADVKRNRVHLPAYAFERTRCWLDLAPSASTGVLALADGQEDRYTQTERVIAAVWAETLGIETLDVQESYFALGGDSILAIKIVNRLRQEHGMTMLEAAHLMQYDTVADLAKYVEIRGGGKPIRAADGRQTGIAARQIDGTSTDARAVVTIPEQAKRLYYPLTPSQRRVFVQEQRGASGTGYNMPLAFAITGELEPERLLQAASLLVRRHEAFRTRFDWHDGEPVQIVQEAAEADLLKAQAGSAEEADGIARGWIRPFDIGRAPLLRVGLIQLPEGEQLLFLDLHHLIGDGASIGIVMNDLLRLYQGNELESNPLPVRYTDFAVWYQGWMASEEAKRRADYWRESLEAPLPLLRLPLDRNRHVVTRAYAGDTIPFAVSAELTQALAGLAGGQQLTLNSLLFGLFSLLVSQYAGQTEAMIGTVAAGRPLPELEGLVGMFIHYLPVRVRTGDRETLADYLQATNRSLREALAHEYPYDAMIRQLAGKTDPTRNPFYDAMFIYHNESGLNALQTGSLEAAGLRVADYPLPQEVSPLDVKLDAYPQPDGSIKFAFNYSTELFDRGTMERFGRLWMTLLWRLAEERDALLAFPLSELALWSSEEEEALRAKRDNNDVPTAGIAPALEPESKPLRLLIGATFTADGIGRHIEEWTERFGIDLHAEYAPYNQVFQQLLDGGSELAANDGVNVIFVRFEDWLGEARTSAAAGIRKLQSLYDELIEAIGRAPKRVPIGVAVFPVTPHLGIPGELAVAIRETQARLLLEVEGMERVFAVDCTRAADDYGIAEPFDAVKEAAAHMPFSEAFEAAIGATVARRIVAWRRPPFKVLALDCDNTIWKGVCGEDGALGVAITEPFQAVQRQALALHDAGVLIALCSKNNEADVWEVFDRHPDMLLRREHIVHAAVNWRPKPDNIRALAKQLNLGLDSFIFLDDSPVECAAMISELPEVLTLRLPDDPARIPSYLRHVWAFDRWKTSEEDRMRTRLYRSESQRQEAKEQASSVDDFLRSLSLEMSVSPIVPAQLGRIAQLTQRTNQFNLNPVRRTEAELARWLSEPKVAGWAIEARDRFGDYGLVGALVAESRDETLRIQAFMLSCRVLGRRAEDAAIASVAQYAADKGLRRLEAWFARSAKNDPMLAYLERGGWTRGREEGGMTVFAYAIDDVPAAPAFIALSEASLSVSGGLARSERPSQGRGDHSADSTSAADSAASAALLELAATQVDPRVFGEPGPWHAEPIDSAGLLHAAYYGPLRHHTERSLLELAAARPSASSAGVRGEDAPTADYASPIGETEGTLAELCRELLGRPFVGATDDFFALGASSLDAAAYMSRIYKRLGVQVSFKELFEFPTVRELARRLDGRAEEAGTESAVEPTPAVVMDLYPVNSAQKRLMMITQQPGGEKALYNVPGAVKLTGPLDWLRLDEALRGLVARHEALRTVFEWKDGAPVQRVRPEAQLDIELYEAEDEEAIADIAREFVRSFDLGQAPLARSGVVRLGSGGTRHLLLFDLHHLIADGASMQVIIEDFAALYAGVRLPELALHAKEFAAREQTSLTAARKRDLERYWSETVYAEEPPALQLPTDYPRPALQRYEGARHYEMWDADLVALARGLAAETGATLFMVLLAAFNVLLAKYAGQEDIVVGTPAAGRTHPGAERVVGMFAGTLALRNRPRGDLSFKAFVAAVKAHTIEAFEHQDYPFEELVRQLDLPPDSSRHPLFSVMFVLQRRQRASLLEGNLFAEPHDLPQRLSRFDLTLDAAEREEGLLLGWEYAASLFRPETVKRMAGHFAHIIRQAAADPGLPIARLELLTEAESRQLRSFQPAEPDYDRTLTLSRAFERQAALTPDRIAVVSGGREVRYAELNACANELAARLGAMDVQVGSSRVAILMDRSWQMVATVLAVLKAGAAYVAIDPEYPQDRVRYMLEDSEAILLVAEERYWARFGWSGKRLSAEDFFGEGDPGSRPDPGNPEAVGSPQDLAYIIYTSGSTGAPKGVMVPHLGMLNLEQFFKHDLGIRPEDRIVQFASASFDASVWETFMALLTGASLSIAAKETIASFSRFERFLNEQGITVATLPPTYAIGLTPSRLPSLRLIVTAGSAASPEQVRKWTPHAAYVNAYGPTETTICATWWQADARVVQQEGKVSGAESGISAEASGEASVPIGRALPNMRAYIVNASGQLQPIGVPGELWIGGDGIARGYHGKPELTAEKFIASPFRAGERVYKTGDLAKWLPSGHIEYLGRADHQIKLRGFRIELGEIEQALRAYPGVREAAVIVRRSEALGEHLCAYYTAEADAVLKPAEIQSYAAAKLPAYMVPAFAVPLAAMPLTPNGKVDAKSLPEPDAGTEVNEQPHLPPSTETEAVLASMWETLLGVSSPGVDRSFFELGGHSLKAAELLAAIHERFGADLAYRQIFESPTIRELAAVIDRQESRGGPEQITSVPRGDLHPLSAGQRRIYLESQLPGAEYASHMPSALLAEGKLDAERAEAALAAVIGRHETLRTSFVMHEGMPAQRVSAAVDFRLERLESAHDAMDVDDWMSRFVRPFDLTAAPLLRAGIVRLAPERHLLLFDMHHIVSDGLSIGNLVREFALLYEGGELPKLRIQYIDYAAWQEERFAARREKLERYWLEALAGELPVLRLPEDYARRSSRSRDGGSVAFELGRDLGDRLSILAAERGCTVYMVLLAGFAALLTRYSGQEDLVIGTPVSGREHRDAASLIGMFAGTVPLRCRPSGGIAFARFLDDTRTRVLEAFEHGDYPFELLAERLAVRREPGRHPIFDVMFAMQDPDLLASSMSDLTLKPCELARRGARFDVTLDFYKEDGVWKGAFVYAEALYAQGTIEKMKNRYLALLGSVAESPDLPLQDIPLGGNEPDDAGQAWESLDFAF</sequence>
<dbReference type="Gene3D" id="3.40.50.980">
    <property type="match status" value="2"/>
</dbReference>
<dbReference type="GO" id="GO:0044550">
    <property type="term" value="P:secondary metabolite biosynthetic process"/>
    <property type="evidence" value="ECO:0007669"/>
    <property type="project" value="UniProtKB-ARBA"/>
</dbReference>